<dbReference type="CDD" id="cd17242">
    <property type="entry name" value="MobM_relaxase"/>
    <property type="match status" value="1"/>
</dbReference>
<dbReference type="Gene3D" id="3.30.930.30">
    <property type="match status" value="1"/>
</dbReference>
<keyword evidence="1" id="KW-0175">Coiled coil</keyword>
<evidence type="ECO:0000256" key="2">
    <source>
        <dbReference type="SAM" id="MobiDB-lite"/>
    </source>
</evidence>
<dbReference type="GO" id="GO:0006310">
    <property type="term" value="P:DNA recombination"/>
    <property type="evidence" value="ECO:0007669"/>
    <property type="project" value="InterPro"/>
</dbReference>
<gene>
    <name evidence="3" type="ORF">BULFYP32_00171</name>
</gene>
<organism evidence="3">
    <name type="scientific">Bacteroides uniformis</name>
    <dbReference type="NCBI Taxonomy" id="820"/>
    <lineage>
        <taxon>Bacteria</taxon>
        <taxon>Pseudomonadati</taxon>
        <taxon>Bacteroidota</taxon>
        <taxon>Bacteroidia</taxon>
        <taxon>Bacteroidales</taxon>
        <taxon>Bacteroidaceae</taxon>
        <taxon>Bacteroides</taxon>
    </lineage>
</organism>
<dbReference type="NCBIfam" id="NF041497">
    <property type="entry name" value="MobV"/>
    <property type="match status" value="1"/>
</dbReference>
<dbReference type="Pfam" id="PF01076">
    <property type="entry name" value="Mob_Pre"/>
    <property type="match status" value="1"/>
</dbReference>
<dbReference type="EMBL" id="CACRTC010000045">
    <property type="protein sequence ID" value="VYT46400.1"/>
    <property type="molecule type" value="Genomic_DNA"/>
</dbReference>
<dbReference type="SUPFAM" id="SSF161270">
    <property type="entry name" value="PspA lactotransferrin-binding region"/>
    <property type="match status" value="1"/>
</dbReference>
<feature type="region of interest" description="Disordered" evidence="2">
    <location>
        <begin position="1"/>
        <end position="44"/>
    </location>
</feature>
<sequence>MVQEQKQALHIENGKSFSRSEANENERRWDDRKINQLNRDPANNYDRTRMHLNFEIGSDGKIHPLGYMDKRLDERIQERLDELEYHPFKADSKIQPNICAKLIIGGNHERTLEMAFGSQTVNMNKGADNSHLHRCREVEDWAMDSYRWCCEQFGKENVIGFQVHLDEKSPHCHALVIPVGRKGKEKKERVMWSAKFGKNGGEYKAILHAMHTSLYETVGKKYGLERGDSVKDRNVRHLDKHEFYREQLKLEKAIKGLTTMKENLESSISRLQNEIQTVRFRLSDRKITLHEADSKVHRLENEISALQEKLSDKAGKLQEKQQELNRLMKDVGNVHQIITPFKNHRIGFTAPQITEVPPTFGREKWMEKQNKRIETMFNKVVAEIERLYMTEAEKQVKSAQQNQLIDYKKYHRYRNESGQLRQYIRDITEENGKLNETLCGLLDVLAIPDFREKFFAIADALIGGRPIPTSSGGGGETSDLRWDGRNPDEDDQSYRRRCMIAAAGIVISRNRTKGFRR</sequence>
<accession>A0A6N2WXQ1</accession>
<feature type="compositionally biased region" description="Basic and acidic residues" evidence="2">
    <location>
        <begin position="478"/>
        <end position="487"/>
    </location>
</feature>
<proteinExistence type="predicted"/>
<dbReference type="RefSeq" id="WP_016271870.1">
    <property type="nucleotide sequence ID" value="NZ_CACRTC010000045.1"/>
</dbReference>
<feature type="coiled-coil region" evidence="1">
    <location>
        <begin position="254"/>
        <end position="330"/>
    </location>
</feature>
<feature type="compositionally biased region" description="Basic and acidic residues" evidence="2">
    <location>
        <begin position="21"/>
        <end position="34"/>
    </location>
</feature>
<evidence type="ECO:0000313" key="3">
    <source>
        <dbReference type="EMBL" id="VYT46400.1"/>
    </source>
</evidence>
<dbReference type="AlphaFoldDB" id="A0A6N2WXQ1"/>
<evidence type="ECO:0000256" key="1">
    <source>
        <dbReference type="SAM" id="Coils"/>
    </source>
</evidence>
<reference evidence="3" key="1">
    <citation type="submission" date="2019-11" db="EMBL/GenBank/DDBJ databases">
        <authorList>
            <person name="Feng L."/>
        </authorList>
    </citation>
    <scope>NUCLEOTIDE SEQUENCE</scope>
    <source>
        <strain evidence="3">BuniformisLFYP32</strain>
    </source>
</reference>
<dbReference type="GO" id="GO:0003677">
    <property type="term" value="F:DNA binding"/>
    <property type="evidence" value="ECO:0007669"/>
    <property type="project" value="InterPro"/>
</dbReference>
<dbReference type="InterPro" id="IPR001668">
    <property type="entry name" value="Mob_Pre"/>
</dbReference>
<name>A0A6N2WXQ1_BACUN</name>
<protein>
    <submittedName>
        <fullName evidence="3">Plasmid recombination enzyme</fullName>
    </submittedName>
</protein>
<feature type="region of interest" description="Disordered" evidence="2">
    <location>
        <begin position="466"/>
        <end position="491"/>
    </location>
</feature>